<keyword evidence="5" id="KW-0472">Membrane</keyword>
<protein>
    <submittedName>
        <fullName evidence="10">Mpv17-like protein 2</fullName>
    </submittedName>
</protein>
<proteinExistence type="inferred from homology"/>
<sequence>MSTTATMVLLGLARLLSTASERFVYAAFSSRYLLVTNTVSCSALLGVADVIQQYVHGDWDPKKGRPFDLWRTVRFTAMGIVVGPMNHYWYKWLDAAVIRGSQRRIVAKKVIADISVSPIFASTFISGVALLEGQSVSGALNEYCRKFFRIFMLDCCVWPPTQTFNFWLLPSSCRVLYVSSVQLVYNCFLSYIKHNEADGTPTATLQRV</sequence>
<feature type="signal peptide" evidence="7">
    <location>
        <begin position="1"/>
        <end position="19"/>
    </location>
</feature>
<keyword evidence="9" id="KW-1185">Reference proteome</keyword>
<evidence type="ECO:0000256" key="6">
    <source>
        <dbReference type="RuleBase" id="RU363053"/>
    </source>
</evidence>
<comment type="similarity">
    <text evidence="2 6">Belongs to the peroxisomal membrane protein PXMP2/4 family.</text>
</comment>
<accession>A0A183UCX1</accession>
<dbReference type="GO" id="GO:0005739">
    <property type="term" value="C:mitochondrion"/>
    <property type="evidence" value="ECO:0007669"/>
    <property type="project" value="TreeGrafter"/>
</dbReference>
<dbReference type="PANTHER" id="PTHR11266">
    <property type="entry name" value="PEROXISOMAL MEMBRANE PROTEIN 2, PXMP2 MPV17"/>
    <property type="match status" value="1"/>
</dbReference>
<reference evidence="8 9" key="2">
    <citation type="submission" date="2018-11" db="EMBL/GenBank/DDBJ databases">
        <authorList>
            <consortium name="Pathogen Informatics"/>
        </authorList>
    </citation>
    <scope>NUCLEOTIDE SEQUENCE [LARGE SCALE GENOMIC DNA]</scope>
</reference>
<evidence type="ECO:0000256" key="3">
    <source>
        <dbReference type="ARBA" id="ARBA00022692"/>
    </source>
</evidence>
<dbReference type="InterPro" id="IPR007248">
    <property type="entry name" value="Mpv17_PMP22"/>
</dbReference>
<name>A0A183UCX1_TOXCA</name>
<organism evidence="9 10">
    <name type="scientific">Toxocara canis</name>
    <name type="common">Canine roundworm</name>
    <dbReference type="NCBI Taxonomy" id="6265"/>
    <lineage>
        <taxon>Eukaryota</taxon>
        <taxon>Metazoa</taxon>
        <taxon>Ecdysozoa</taxon>
        <taxon>Nematoda</taxon>
        <taxon>Chromadorea</taxon>
        <taxon>Rhabditida</taxon>
        <taxon>Spirurina</taxon>
        <taxon>Ascaridomorpha</taxon>
        <taxon>Ascaridoidea</taxon>
        <taxon>Toxocaridae</taxon>
        <taxon>Toxocara</taxon>
    </lineage>
</organism>
<feature type="chain" id="PRO_5044553099" evidence="7">
    <location>
        <begin position="20"/>
        <end position="208"/>
    </location>
</feature>
<comment type="subcellular location">
    <subcellularLocation>
        <location evidence="1">Membrane</location>
        <topology evidence="1">Multi-pass membrane protein</topology>
    </subcellularLocation>
</comment>
<evidence type="ECO:0000256" key="2">
    <source>
        <dbReference type="ARBA" id="ARBA00006824"/>
    </source>
</evidence>
<evidence type="ECO:0000313" key="10">
    <source>
        <dbReference type="WBParaSite" id="TCNE_0000634101-mRNA-1"/>
    </source>
</evidence>
<evidence type="ECO:0000256" key="1">
    <source>
        <dbReference type="ARBA" id="ARBA00004141"/>
    </source>
</evidence>
<dbReference type="EMBL" id="UYWY01019477">
    <property type="protein sequence ID" value="VDM37654.1"/>
    <property type="molecule type" value="Genomic_DNA"/>
</dbReference>
<gene>
    <name evidence="8" type="ORF">TCNE_LOCUS6341</name>
</gene>
<keyword evidence="7" id="KW-0732">Signal</keyword>
<evidence type="ECO:0000313" key="8">
    <source>
        <dbReference type="EMBL" id="VDM37654.1"/>
    </source>
</evidence>
<keyword evidence="4" id="KW-1133">Transmembrane helix</keyword>
<reference evidence="10" key="1">
    <citation type="submission" date="2016-06" db="UniProtKB">
        <authorList>
            <consortium name="WormBaseParasite"/>
        </authorList>
    </citation>
    <scope>IDENTIFICATION</scope>
</reference>
<evidence type="ECO:0000256" key="4">
    <source>
        <dbReference type="ARBA" id="ARBA00022989"/>
    </source>
</evidence>
<dbReference type="Proteomes" id="UP000050794">
    <property type="component" value="Unassembled WGS sequence"/>
</dbReference>
<dbReference type="GO" id="GO:0061668">
    <property type="term" value="P:mitochondrial ribosome assembly"/>
    <property type="evidence" value="ECO:0007669"/>
    <property type="project" value="TreeGrafter"/>
</dbReference>
<dbReference type="Pfam" id="PF04117">
    <property type="entry name" value="Mpv17_PMP22"/>
    <property type="match status" value="1"/>
</dbReference>
<dbReference type="PANTHER" id="PTHR11266:SF8">
    <property type="entry name" value="MPV17-LIKE PROTEIN 2"/>
    <property type="match status" value="1"/>
</dbReference>
<dbReference type="GO" id="GO:0016020">
    <property type="term" value="C:membrane"/>
    <property type="evidence" value="ECO:0007669"/>
    <property type="project" value="UniProtKB-SubCell"/>
</dbReference>
<dbReference type="WBParaSite" id="TCNE_0000634101-mRNA-1">
    <property type="protein sequence ID" value="TCNE_0000634101-mRNA-1"/>
    <property type="gene ID" value="TCNE_0000634101"/>
</dbReference>
<keyword evidence="3" id="KW-0812">Transmembrane</keyword>
<evidence type="ECO:0000256" key="5">
    <source>
        <dbReference type="ARBA" id="ARBA00023136"/>
    </source>
</evidence>
<evidence type="ECO:0000256" key="7">
    <source>
        <dbReference type="SAM" id="SignalP"/>
    </source>
</evidence>
<dbReference type="AlphaFoldDB" id="A0A183UCX1"/>
<evidence type="ECO:0000313" key="9">
    <source>
        <dbReference type="Proteomes" id="UP000050794"/>
    </source>
</evidence>